<accession>A0A919MCB3</accession>
<dbReference type="GO" id="GO:0008483">
    <property type="term" value="F:transaminase activity"/>
    <property type="evidence" value="ECO:0007669"/>
    <property type="project" value="UniProtKB-KW"/>
</dbReference>
<comment type="caution">
    <text evidence="5">The sequence shown here is derived from an EMBL/GenBank/DDBJ whole genome shotgun (WGS) entry which is preliminary data.</text>
</comment>
<evidence type="ECO:0000256" key="3">
    <source>
        <dbReference type="PIRSR" id="PIRSR000390-2"/>
    </source>
</evidence>
<sequence>MSAASEPSWRVTLADTTLDEREEAAAVEVLRSRWLSAGPRTRRFEMAFAERLSAADAVAVSSGTAALHLATRALGIGAGDEVVMPSLSFVAAAAVVALHGATPVFADVRSDQDLTVDPAGVAKLVTARTRAIVAMHYGGYPADLAALRALADRHGLLLIEDAAHAPVVHSADGVLGTVGDVGCFSFFATKNITTGEGGMVVARDPEVLARVRAMRSHCLTRSTWDRMRSDDTDYDVTGLGLNYRPTELSSAIGLVQLDKLTGERARRRELVGRYRELLTGVAGLGLPFAGRDGDSALHLCPVVLPPGADRARIRKALAAAGVQTSVHYPPTHQFSHYRSRYPATRPLPVTEAVAGRLMSLPLHARMDEADAAYVARSLVEALTRS</sequence>
<evidence type="ECO:0000313" key="5">
    <source>
        <dbReference type="EMBL" id="GID70489.1"/>
    </source>
</evidence>
<dbReference type="CDD" id="cd00616">
    <property type="entry name" value="AHBA_syn"/>
    <property type="match status" value="1"/>
</dbReference>
<keyword evidence="3 4" id="KW-0663">Pyridoxal phosphate</keyword>
<protein>
    <submittedName>
        <fullName evidence="5">Aminotransferase DegT</fullName>
    </submittedName>
</protein>
<keyword evidence="6" id="KW-1185">Reference proteome</keyword>
<organism evidence="5 6">
    <name type="scientific">Actinoplanes cyaneus</name>
    <dbReference type="NCBI Taxonomy" id="52696"/>
    <lineage>
        <taxon>Bacteria</taxon>
        <taxon>Bacillati</taxon>
        <taxon>Actinomycetota</taxon>
        <taxon>Actinomycetes</taxon>
        <taxon>Micromonosporales</taxon>
        <taxon>Micromonosporaceae</taxon>
        <taxon>Actinoplanes</taxon>
    </lineage>
</organism>
<keyword evidence="5" id="KW-0032">Aminotransferase</keyword>
<dbReference type="SUPFAM" id="SSF53383">
    <property type="entry name" value="PLP-dependent transferases"/>
    <property type="match status" value="1"/>
</dbReference>
<dbReference type="InterPro" id="IPR015422">
    <property type="entry name" value="PyrdxlP-dep_Trfase_small"/>
</dbReference>
<dbReference type="InterPro" id="IPR000653">
    <property type="entry name" value="DegT/StrS_aminotransferase"/>
</dbReference>
<dbReference type="PANTHER" id="PTHR30244">
    <property type="entry name" value="TRANSAMINASE"/>
    <property type="match status" value="1"/>
</dbReference>
<keyword evidence="5" id="KW-0808">Transferase</keyword>
<evidence type="ECO:0000313" key="6">
    <source>
        <dbReference type="Proteomes" id="UP000619479"/>
    </source>
</evidence>
<gene>
    <name evidence="5" type="ORF">Acy02nite_83700</name>
</gene>
<dbReference type="RefSeq" id="WP_203754376.1">
    <property type="nucleotide sequence ID" value="NZ_BAAAUC010000014.1"/>
</dbReference>
<dbReference type="Gene3D" id="3.90.1150.10">
    <property type="entry name" value="Aspartate Aminotransferase, domain 1"/>
    <property type="match status" value="1"/>
</dbReference>
<dbReference type="PIRSF" id="PIRSF000390">
    <property type="entry name" value="PLP_StrS"/>
    <property type="match status" value="1"/>
</dbReference>
<reference evidence="5" key="1">
    <citation type="submission" date="2021-01" db="EMBL/GenBank/DDBJ databases">
        <title>Whole genome shotgun sequence of Actinoplanes cyaneus NBRC 14990.</title>
        <authorList>
            <person name="Komaki H."/>
            <person name="Tamura T."/>
        </authorList>
    </citation>
    <scope>NUCLEOTIDE SEQUENCE</scope>
    <source>
        <strain evidence="5">NBRC 14990</strain>
    </source>
</reference>
<dbReference type="Proteomes" id="UP000619479">
    <property type="component" value="Unassembled WGS sequence"/>
</dbReference>
<evidence type="ECO:0000256" key="1">
    <source>
        <dbReference type="ARBA" id="ARBA00001933"/>
    </source>
</evidence>
<evidence type="ECO:0000256" key="4">
    <source>
        <dbReference type="RuleBase" id="RU004508"/>
    </source>
</evidence>
<comment type="similarity">
    <text evidence="4">Belongs to the DegT/DnrJ/EryC1 family.</text>
</comment>
<dbReference type="PANTHER" id="PTHR30244:SF34">
    <property type="entry name" value="DTDP-4-AMINO-4,6-DIDEOXYGALACTOSE TRANSAMINASE"/>
    <property type="match status" value="1"/>
</dbReference>
<feature type="active site" description="Proton acceptor" evidence="2">
    <location>
        <position position="190"/>
    </location>
</feature>
<feature type="modified residue" description="N6-(pyridoxal phosphate)lysine" evidence="3">
    <location>
        <position position="190"/>
    </location>
</feature>
<name>A0A919MCB3_9ACTN</name>
<dbReference type="AlphaFoldDB" id="A0A919MCB3"/>
<comment type="cofactor">
    <cofactor evidence="1">
        <name>pyridoxal 5'-phosphate</name>
        <dbReference type="ChEBI" id="CHEBI:597326"/>
    </cofactor>
</comment>
<dbReference type="GO" id="GO:0030170">
    <property type="term" value="F:pyridoxal phosphate binding"/>
    <property type="evidence" value="ECO:0007669"/>
    <property type="project" value="TreeGrafter"/>
</dbReference>
<dbReference type="GO" id="GO:0000271">
    <property type="term" value="P:polysaccharide biosynthetic process"/>
    <property type="evidence" value="ECO:0007669"/>
    <property type="project" value="TreeGrafter"/>
</dbReference>
<dbReference type="Pfam" id="PF01041">
    <property type="entry name" value="DegT_DnrJ_EryC1"/>
    <property type="match status" value="1"/>
</dbReference>
<dbReference type="InterPro" id="IPR015421">
    <property type="entry name" value="PyrdxlP-dep_Trfase_major"/>
</dbReference>
<proteinExistence type="inferred from homology"/>
<dbReference type="InterPro" id="IPR015424">
    <property type="entry name" value="PyrdxlP-dep_Trfase"/>
</dbReference>
<dbReference type="EMBL" id="BOMH01000075">
    <property type="protein sequence ID" value="GID70489.1"/>
    <property type="molecule type" value="Genomic_DNA"/>
</dbReference>
<evidence type="ECO:0000256" key="2">
    <source>
        <dbReference type="PIRSR" id="PIRSR000390-1"/>
    </source>
</evidence>
<dbReference type="Gene3D" id="3.40.640.10">
    <property type="entry name" value="Type I PLP-dependent aspartate aminotransferase-like (Major domain)"/>
    <property type="match status" value="1"/>
</dbReference>